<evidence type="ECO:0000313" key="1">
    <source>
        <dbReference type="EMBL" id="RKN76832.1"/>
    </source>
</evidence>
<dbReference type="AlphaFoldDB" id="A0A3B0BV73"/>
<sequence length="197" mass="22840">MKSSPTILLIILVVLISNGCKTNTDLGKTYESYKFFNLERTGWKSMSISQNFSNISYTATLVPIQYYMVKNEGLENPSRIDSMYQAHKTERIIEMEFRHESRDDLLKSQYSNLDYESAVKYMAFFIEKDFMAITQSGDSINCSGVTFERNFKLAPFKRLLLHFGNIPENEQLQLVYQDGLFGNGIIKFKFKETPLKL</sequence>
<comment type="caution">
    <text evidence="1">The sequence shown here is derived from an EMBL/GenBank/DDBJ whole genome shotgun (WGS) entry which is preliminary data.</text>
</comment>
<reference evidence="1 2" key="1">
    <citation type="submission" date="2018-10" db="EMBL/GenBank/DDBJ databases">
        <title>Ulvibacterium marinum gen. nov., sp. nov., a novel marine bacterium of the family Flavobacteriaceae, isolated from a culture of the green alga Ulva prolifera.</title>
        <authorList>
            <person name="Zhang Z."/>
        </authorList>
    </citation>
    <scope>NUCLEOTIDE SEQUENCE [LARGE SCALE GENOMIC DNA]</scope>
    <source>
        <strain evidence="1 2">CCMM003</strain>
    </source>
</reference>
<proteinExistence type="predicted"/>
<protein>
    <submittedName>
        <fullName evidence="1">Uncharacterized protein</fullName>
    </submittedName>
</protein>
<accession>A0A3B0BV73</accession>
<name>A0A3B0BV73_9FLAO</name>
<organism evidence="1 2">
    <name type="scientific">Ulvibacterium marinum</name>
    <dbReference type="NCBI Taxonomy" id="2419782"/>
    <lineage>
        <taxon>Bacteria</taxon>
        <taxon>Pseudomonadati</taxon>
        <taxon>Bacteroidota</taxon>
        <taxon>Flavobacteriia</taxon>
        <taxon>Flavobacteriales</taxon>
        <taxon>Flavobacteriaceae</taxon>
        <taxon>Ulvibacterium</taxon>
    </lineage>
</organism>
<dbReference type="OrthoDB" id="1160950at2"/>
<dbReference type="Proteomes" id="UP000276603">
    <property type="component" value="Unassembled WGS sequence"/>
</dbReference>
<gene>
    <name evidence="1" type="ORF">D7Z94_23915</name>
</gene>
<dbReference type="EMBL" id="RBCJ01000006">
    <property type="protein sequence ID" value="RKN76832.1"/>
    <property type="molecule type" value="Genomic_DNA"/>
</dbReference>
<evidence type="ECO:0000313" key="2">
    <source>
        <dbReference type="Proteomes" id="UP000276603"/>
    </source>
</evidence>
<dbReference type="RefSeq" id="WP_120714179.1">
    <property type="nucleotide sequence ID" value="NZ_CANMKH010000011.1"/>
</dbReference>
<keyword evidence="2" id="KW-1185">Reference proteome</keyword>